<proteinExistence type="predicted"/>
<feature type="compositionally biased region" description="Low complexity" evidence="1">
    <location>
        <begin position="291"/>
        <end position="303"/>
    </location>
</feature>
<evidence type="ECO:0000256" key="1">
    <source>
        <dbReference type="SAM" id="MobiDB-lite"/>
    </source>
</evidence>
<sequence>MPPQEQDQQYRRLPDGTWGGFPPGMKPEEVDSAIDSVYGKGEGIKTREAAPGAAVPPPGAPRGGAPAAKAPTESPLRARSPSEFFERAAGRLEEKAEREQTAEQARAARGEPTTIDRYLGPAMYGVRRGAADLSRLTGSFMTPQGIAAAVASRYLPVVTGMGFAGLGASQFKQGMEDYARTGHWTPENVQESLYGLAGVTGGAGGAAERIPRRPPGAATPGTIPEAARDLHPLMGRTHVEEVGERGPGQRPAGPERPATGGEPMGPIPPTTERPRGPVFGPRRPPPGAPGGATATIPAAPTERNVGWLPSREEIRAENLRKIAEGTERAFAPPEGTIPRTTMARP</sequence>
<protein>
    <submittedName>
        <fullName evidence="2">Uncharacterized protein</fullName>
    </submittedName>
</protein>
<dbReference type="EMBL" id="JACDQQ010001300">
    <property type="protein sequence ID" value="MBA0085990.1"/>
    <property type="molecule type" value="Genomic_DNA"/>
</dbReference>
<evidence type="ECO:0000313" key="2">
    <source>
        <dbReference type="EMBL" id="MBA0085990.1"/>
    </source>
</evidence>
<accession>A0A7V8NRR3</accession>
<dbReference type="AlphaFoldDB" id="A0A7V8NRR3"/>
<feature type="compositionally biased region" description="Basic and acidic residues" evidence="1">
    <location>
        <begin position="84"/>
        <end position="109"/>
    </location>
</feature>
<organism evidence="2 3">
    <name type="scientific">Candidatus Acidiferrum panamense</name>
    <dbReference type="NCBI Taxonomy" id="2741543"/>
    <lineage>
        <taxon>Bacteria</taxon>
        <taxon>Pseudomonadati</taxon>
        <taxon>Acidobacteriota</taxon>
        <taxon>Terriglobia</taxon>
        <taxon>Candidatus Acidiferrales</taxon>
        <taxon>Candidatus Acidiferrum</taxon>
    </lineage>
</organism>
<feature type="region of interest" description="Disordered" evidence="1">
    <location>
        <begin position="1"/>
        <end position="110"/>
    </location>
</feature>
<reference evidence="2" key="1">
    <citation type="submission" date="2020-06" db="EMBL/GenBank/DDBJ databases">
        <title>Legume-microbial interactions unlock mineral nutrients during tropical forest succession.</title>
        <authorList>
            <person name="Epihov D.Z."/>
        </authorList>
    </citation>
    <scope>NUCLEOTIDE SEQUENCE [LARGE SCALE GENOMIC DNA]</scope>
    <source>
        <strain evidence="2">Pan2503</strain>
    </source>
</reference>
<evidence type="ECO:0000313" key="3">
    <source>
        <dbReference type="Proteomes" id="UP000567293"/>
    </source>
</evidence>
<feature type="region of interest" description="Disordered" evidence="1">
    <location>
        <begin position="203"/>
        <end position="224"/>
    </location>
</feature>
<keyword evidence="3" id="KW-1185">Reference proteome</keyword>
<gene>
    <name evidence="2" type="ORF">HRJ53_13410</name>
</gene>
<feature type="non-terminal residue" evidence="2">
    <location>
        <position position="345"/>
    </location>
</feature>
<name>A0A7V8NRR3_9BACT</name>
<feature type="region of interest" description="Disordered" evidence="1">
    <location>
        <begin position="323"/>
        <end position="345"/>
    </location>
</feature>
<dbReference type="Proteomes" id="UP000567293">
    <property type="component" value="Unassembled WGS sequence"/>
</dbReference>
<feature type="region of interest" description="Disordered" evidence="1">
    <location>
        <begin position="241"/>
        <end position="310"/>
    </location>
</feature>
<comment type="caution">
    <text evidence="2">The sequence shown here is derived from an EMBL/GenBank/DDBJ whole genome shotgun (WGS) entry which is preliminary data.</text>
</comment>